<evidence type="ECO:0000256" key="4">
    <source>
        <dbReference type="ARBA" id="ARBA00006253"/>
    </source>
</evidence>
<dbReference type="PROSITE" id="PS51384">
    <property type="entry name" value="FAD_FR"/>
    <property type="match status" value="1"/>
</dbReference>
<dbReference type="PROSITE" id="PS50255">
    <property type="entry name" value="CYTOCHROME_B5_2"/>
    <property type="match status" value="1"/>
</dbReference>
<keyword evidence="9 18" id="KW-0479">Metal-binding</keyword>
<dbReference type="OrthoDB" id="432685at2759"/>
<comment type="catalytic activity">
    <reaction evidence="16">
        <text>nitrite + NADP(+) + H2O = nitrate + NADPH + H(+)</text>
        <dbReference type="Rhea" id="RHEA:19061"/>
        <dbReference type="ChEBI" id="CHEBI:15377"/>
        <dbReference type="ChEBI" id="CHEBI:15378"/>
        <dbReference type="ChEBI" id="CHEBI:16301"/>
        <dbReference type="ChEBI" id="CHEBI:17632"/>
        <dbReference type="ChEBI" id="CHEBI:57783"/>
        <dbReference type="ChEBI" id="CHEBI:58349"/>
        <dbReference type="EC" id="1.7.1.3"/>
    </reaction>
</comment>
<keyword evidence="13" id="KW-0408">Iron</keyword>
<dbReference type="Proteomes" id="UP000481861">
    <property type="component" value="Unassembled WGS sequence"/>
</dbReference>
<keyword evidence="6 18" id="KW-0500">Molybdenum</keyword>
<dbReference type="GO" id="GO:0020037">
    <property type="term" value="F:heme binding"/>
    <property type="evidence" value="ECO:0007669"/>
    <property type="project" value="InterPro"/>
</dbReference>
<dbReference type="PRINTS" id="PR00407">
    <property type="entry name" value="EUMOPTERIN"/>
</dbReference>
<dbReference type="InterPro" id="IPR039261">
    <property type="entry name" value="FNR_nucleotide-bd"/>
</dbReference>
<dbReference type="GO" id="GO:0006809">
    <property type="term" value="P:nitric oxide biosynthetic process"/>
    <property type="evidence" value="ECO:0007669"/>
    <property type="project" value="InterPro"/>
</dbReference>
<dbReference type="InterPro" id="IPR012137">
    <property type="entry name" value="Nitr_rd_NADH"/>
</dbReference>
<keyword evidence="23" id="KW-1185">Reference proteome</keyword>
<dbReference type="PANTHER" id="PTHR19372:SF7">
    <property type="entry name" value="SULFITE OXIDASE, MITOCHONDRIAL"/>
    <property type="match status" value="1"/>
</dbReference>
<feature type="domain" description="FAD-binding FR-type" evidence="21">
    <location>
        <begin position="627"/>
        <end position="738"/>
    </location>
</feature>
<dbReference type="GO" id="GO:0043546">
    <property type="term" value="F:molybdopterin cofactor binding"/>
    <property type="evidence" value="ECO:0007669"/>
    <property type="project" value="InterPro"/>
</dbReference>
<evidence type="ECO:0000256" key="10">
    <source>
        <dbReference type="ARBA" id="ARBA00022827"/>
    </source>
</evidence>
<comment type="similarity">
    <text evidence="4 17">Belongs to the nitrate reductase family.</text>
</comment>
<comment type="cofactor">
    <cofactor evidence="2">
        <name>FAD</name>
        <dbReference type="ChEBI" id="CHEBI:57692"/>
    </cofactor>
</comment>
<organism evidence="22 23">
    <name type="scientific">Massariosphaeria phaeospora</name>
    <dbReference type="NCBI Taxonomy" id="100035"/>
    <lineage>
        <taxon>Eukaryota</taxon>
        <taxon>Fungi</taxon>
        <taxon>Dikarya</taxon>
        <taxon>Ascomycota</taxon>
        <taxon>Pezizomycotina</taxon>
        <taxon>Dothideomycetes</taxon>
        <taxon>Pleosporomycetidae</taxon>
        <taxon>Pleosporales</taxon>
        <taxon>Pleosporales incertae sedis</taxon>
        <taxon>Massariosphaeria</taxon>
    </lineage>
</organism>
<dbReference type="AlphaFoldDB" id="A0A7C8M8E2"/>
<evidence type="ECO:0000256" key="9">
    <source>
        <dbReference type="ARBA" id="ARBA00022723"/>
    </source>
</evidence>
<dbReference type="InterPro" id="IPR022407">
    <property type="entry name" value="OxRdtase_Mopterin_BS"/>
</dbReference>
<evidence type="ECO:0000256" key="7">
    <source>
        <dbReference type="ARBA" id="ARBA00022617"/>
    </source>
</evidence>
<dbReference type="Pfam" id="PF03404">
    <property type="entry name" value="Mo-co_dimer"/>
    <property type="match status" value="1"/>
</dbReference>
<keyword evidence="15" id="KW-1015">Disulfide bond</keyword>
<reference evidence="22 23" key="1">
    <citation type="submission" date="2020-01" db="EMBL/GenBank/DDBJ databases">
        <authorList>
            <consortium name="DOE Joint Genome Institute"/>
            <person name="Haridas S."/>
            <person name="Albert R."/>
            <person name="Binder M."/>
            <person name="Bloem J."/>
            <person name="Labutti K."/>
            <person name="Salamov A."/>
            <person name="Andreopoulos B."/>
            <person name="Baker S.E."/>
            <person name="Barry K."/>
            <person name="Bills G."/>
            <person name="Bluhm B.H."/>
            <person name="Cannon C."/>
            <person name="Castanera R."/>
            <person name="Culley D.E."/>
            <person name="Daum C."/>
            <person name="Ezra D."/>
            <person name="Gonzalez J.B."/>
            <person name="Henrissat B."/>
            <person name="Kuo A."/>
            <person name="Liang C."/>
            <person name="Lipzen A."/>
            <person name="Lutzoni F."/>
            <person name="Magnuson J."/>
            <person name="Mondo S."/>
            <person name="Nolan M."/>
            <person name="Ohm R."/>
            <person name="Pangilinan J."/>
            <person name="Park H.-J.H."/>
            <person name="Ramirez L."/>
            <person name="Alfaro M."/>
            <person name="Sun H."/>
            <person name="Tritt A."/>
            <person name="Yoshinaga Y."/>
            <person name="Zwiers L.-H.L."/>
            <person name="Turgeon B.G."/>
            <person name="Goodwin S.B."/>
            <person name="Spatafora J.W."/>
            <person name="Crous P.W."/>
            <person name="Grigoriev I.V."/>
        </authorList>
    </citation>
    <scope>NUCLEOTIDE SEQUENCE [LARGE SCALE GENOMIC DNA]</scope>
    <source>
        <strain evidence="22 23">CBS 611.86</strain>
    </source>
</reference>
<dbReference type="SUPFAM" id="SSF55856">
    <property type="entry name" value="Cytochrome b5-like heme/steroid binding domain"/>
    <property type="match status" value="1"/>
</dbReference>
<dbReference type="Gene3D" id="2.40.30.10">
    <property type="entry name" value="Translation factors"/>
    <property type="match status" value="1"/>
</dbReference>
<dbReference type="GO" id="GO:0006790">
    <property type="term" value="P:sulfur compound metabolic process"/>
    <property type="evidence" value="ECO:0007669"/>
    <property type="project" value="TreeGrafter"/>
</dbReference>
<dbReference type="InterPro" id="IPR017938">
    <property type="entry name" value="Riboflavin_synthase-like_b-brl"/>
</dbReference>
<evidence type="ECO:0000256" key="6">
    <source>
        <dbReference type="ARBA" id="ARBA00022505"/>
    </source>
</evidence>
<dbReference type="Pfam" id="PF00175">
    <property type="entry name" value="NAD_binding_1"/>
    <property type="match status" value="1"/>
</dbReference>
<dbReference type="InterPro" id="IPR008335">
    <property type="entry name" value="Mopterin_OxRdtase_euk"/>
</dbReference>
<evidence type="ECO:0000259" key="20">
    <source>
        <dbReference type="PROSITE" id="PS50255"/>
    </source>
</evidence>
<dbReference type="Gene3D" id="3.40.50.80">
    <property type="entry name" value="Nucleotide-binding domain of ferredoxin-NADP reductase (FNR) module"/>
    <property type="match status" value="1"/>
</dbReference>
<dbReference type="InterPro" id="IPR005066">
    <property type="entry name" value="MoCF_OxRdtse_dimer"/>
</dbReference>
<dbReference type="PIRSF" id="PIRSF000233">
    <property type="entry name" value="Nitr_rd_NADH"/>
    <property type="match status" value="1"/>
</dbReference>
<dbReference type="InterPro" id="IPR008333">
    <property type="entry name" value="Cbr1-like_FAD-bd_dom"/>
</dbReference>
<evidence type="ECO:0000256" key="1">
    <source>
        <dbReference type="ARBA" id="ARBA00001971"/>
    </source>
</evidence>
<evidence type="ECO:0000256" key="12">
    <source>
        <dbReference type="ARBA" id="ARBA00023002"/>
    </source>
</evidence>
<dbReference type="GO" id="GO:0008482">
    <property type="term" value="F:sulfite oxidase activity"/>
    <property type="evidence" value="ECO:0007669"/>
    <property type="project" value="TreeGrafter"/>
</dbReference>
<name>A0A7C8M8E2_9PLEO</name>
<dbReference type="PRINTS" id="PR00406">
    <property type="entry name" value="CYTB5RDTASE"/>
</dbReference>
<dbReference type="GO" id="GO:0030151">
    <property type="term" value="F:molybdenum ion binding"/>
    <property type="evidence" value="ECO:0007669"/>
    <property type="project" value="InterPro"/>
</dbReference>
<evidence type="ECO:0000259" key="21">
    <source>
        <dbReference type="PROSITE" id="PS51384"/>
    </source>
</evidence>
<dbReference type="InterPro" id="IPR014756">
    <property type="entry name" value="Ig_E-set"/>
</dbReference>
<dbReference type="SUPFAM" id="SSF56524">
    <property type="entry name" value="Oxidoreductase molybdopterin-binding domain"/>
    <property type="match status" value="1"/>
</dbReference>
<dbReference type="InterPro" id="IPR036374">
    <property type="entry name" value="OxRdtase_Mopterin-bd_sf"/>
</dbReference>
<protein>
    <recommendedName>
        <fullName evidence="17">Nitrate reductase</fullName>
    </recommendedName>
</protein>
<dbReference type="GO" id="GO:0050464">
    <property type="term" value="F:nitrate reductase (NADPH) activity"/>
    <property type="evidence" value="ECO:0007669"/>
    <property type="project" value="UniProtKB-EC"/>
</dbReference>
<keyword evidence="14 17" id="KW-0534">Nitrate assimilation</keyword>
<dbReference type="InterPro" id="IPR001433">
    <property type="entry name" value="OxRdtase_FAD/NAD-bd"/>
</dbReference>
<evidence type="ECO:0000313" key="23">
    <source>
        <dbReference type="Proteomes" id="UP000481861"/>
    </source>
</evidence>
<dbReference type="InterPro" id="IPR017927">
    <property type="entry name" value="FAD-bd_FR_type"/>
</dbReference>
<dbReference type="InterPro" id="IPR001199">
    <property type="entry name" value="Cyt_B5-like_heme/steroid-bd"/>
</dbReference>
<dbReference type="FunFam" id="3.10.120.10:FF:000016">
    <property type="entry name" value="Nitrate reductase"/>
    <property type="match status" value="1"/>
</dbReference>
<evidence type="ECO:0000256" key="5">
    <source>
        <dbReference type="ARBA" id="ARBA00011738"/>
    </source>
</evidence>
<evidence type="ECO:0000256" key="11">
    <source>
        <dbReference type="ARBA" id="ARBA00022857"/>
    </source>
</evidence>
<dbReference type="Pfam" id="PF00173">
    <property type="entry name" value="Cyt-b5"/>
    <property type="match status" value="1"/>
</dbReference>
<evidence type="ECO:0000256" key="13">
    <source>
        <dbReference type="ARBA" id="ARBA00023004"/>
    </source>
</evidence>
<dbReference type="CDD" id="cd06183">
    <property type="entry name" value="cyt_b5_reduct_like"/>
    <property type="match status" value="1"/>
</dbReference>
<feature type="binding site" evidence="18">
    <location>
        <position position="159"/>
    </location>
    <ligand>
        <name>Mo-molybdopterin</name>
        <dbReference type="ChEBI" id="CHEBI:71302"/>
    </ligand>
    <ligandPart>
        <name>Mo</name>
        <dbReference type="ChEBI" id="CHEBI:28685"/>
    </ligandPart>
</feature>
<evidence type="ECO:0000256" key="16">
    <source>
        <dbReference type="ARBA" id="ARBA00049155"/>
    </source>
</evidence>
<keyword evidence="11" id="KW-0521">NADP</keyword>
<comment type="function">
    <text evidence="3 17">Nitrate reductase is a key enzyme involved in the first step of nitrate assimilation in plants, fungi and bacteria.</text>
</comment>
<dbReference type="GO" id="GO:0042128">
    <property type="term" value="P:nitrate assimilation"/>
    <property type="evidence" value="ECO:0007669"/>
    <property type="project" value="UniProtKB-KW"/>
</dbReference>
<dbReference type="Gene3D" id="2.60.40.650">
    <property type="match status" value="1"/>
</dbReference>
<keyword evidence="8" id="KW-0285">Flavoprotein</keyword>
<evidence type="ECO:0000256" key="3">
    <source>
        <dbReference type="ARBA" id="ARBA00003838"/>
    </source>
</evidence>
<dbReference type="EMBL" id="JAADJZ010000013">
    <property type="protein sequence ID" value="KAF2870561.1"/>
    <property type="molecule type" value="Genomic_DNA"/>
</dbReference>
<dbReference type="SUPFAM" id="SSF63380">
    <property type="entry name" value="Riboflavin synthase domain-like"/>
    <property type="match status" value="1"/>
</dbReference>
<dbReference type="Pfam" id="PF00174">
    <property type="entry name" value="Oxidored_molyb"/>
    <property type="match status" value="1"/>
</dbReference>
<feature type="domain" description="Cytochrome b5 heme-binding" evidence="20">
    <location>
        <begin position="525"/>
        <end position="600"/>
    </location>
</feature>
<evidence type="ECO:0000256" key="19">
    <source>
        <dbReference type="SAM" id="MobiDB-lite"/>
    </source>
</evidence>
<dbReference type="FunFam" id="3.90.420.10:FF:000005">
    <property type="entry name" value="Nitrate reductase"/>
    <property type="match status" value="1"/>
</dbReference>
<dbReference type="SUPFAM" id="SSF52343">
    <property type="entry name" value="Ferredoxin reductase-like, C-terminal NADP-linked domain"/>
    <property type="match status" value="1"/>
</dbReference>
<sequence>MSVTVDGTKVPVTSEDAALPPTPPETIVDGENEKSAGDDGKDLLPCLLPPPTIIPAKVLDIDRPTPDSHVPRDPRLIRLTGVHPFNVEAPLTDLFNEGFLTSPELFYVRNHGAVPVVREEDMLDWEFTVEGMVANPLTITLKELLSDYENVTYPVTLVCAGNRRKEQNVVRKSKGFSWGPAGVSTALFTGVVLKDVIERARPLRRAKYVCMEGADKLPNGYYGTSVKLNWVMDPNRGIMLAHKMNGEILRPDHGQPLRAVIPGQIGGRSVKWLRKLIVTAEPSDNWYHIYDNRVLPTMVDPDEAAKNPAWWTDDRYAIYDLGPNSATAFPAHHETLKVTEAPENYTVRGYAYSGGGRRITRAELSIDQGKTWRLTNIEYPEDKYRAYEDKQLFGGRLDMDWRESSFCWCLWSLDVPISELKESKDIVVRVMDESMNIQPRDMYWSVLGMMNNPWYRIVIHNENDVLRFEHPTQPALMPGGWMERVKKAGGNLTNGFWGERLGSEEAETIEVEEPKDIKMTKDGVDRVITIDELRKHDDKEQPWFVVNGEVYDGTAFLEGHPGGAQSIISAAGLDSSDEFMAIHSETAKAMMTDYHMGSLDEVSRRVLAEGEPQNESTEPREVFLDARVWNKTLLTSKKTVSWDTRIFTFKLDHDEQSLGLPTGKHLMIRLRDPVTRDAIIRSYTPISETTKRGYCDVLVKVYFDTKERQGGKMTKALDAIPTGHFVEFKGPIGKFEYLARGLCTVNGKQRRVKRFFMISGGSGITPIFQVLRAVMHDKDDPTTCVVLNGNRLVEDILCKDDLDVFARDNVDRCRLLYTLTQGPEDWLGLRGRISAPLLREHCDRGGGGDSLVLICGPEALEMSVHKALNEQGWPDEDLLFF</sequence>
<evidence type="ECO:0000256" key="18">
    <source>
        <dbReference type="PIRSR" id="PIRSR000233-1"/>
    </source>
</evidence>
<gene>
    <name evidence="22" type="ORF">BDV95DRAFT_495619</name>
</gene>
<proteinExistence type="inferred from homology"/>
<evidence type="ECO:0000256" key="14">
    <source>
        <dbReference type="ARBA" id="ARBA00023063"/>
    </source>
</evidence>
<dbReference type="Gene3D" id="3.10.120.10">
    <property type="entry name" value="Cytochrome b5-like heme/steroid binding domain"/>
    <property type="match status" value="1"/>
</dbReference>
<comment type="cofactor">
    <cofactor evidence="18">
        <name>Mo-molybdopterin</name>
        <dbReference type="ChEBI" id="CHEBI:71302"/>
    </cofactor>
    <text evidence="18">Binds 1 Mo-molybdopterin (Mo-MPT) cofactor per subunit.</text>
</comment>
<dbReference type="PRINTS" id="PR00363">
    <property type="entry name" value="CYTOCHROMEB5"/>
</dbReference>
<evidence type="ECO:0000256" key="8">
    <source>
        <dbReference type="ARBA" id="ARBA00022630"/>
    </source>
</evidence>
<dbReference type="SUPFAM" id="SSF81296">
    <property type="entry name" value="E set domains"/>
    <property type="match status" value="1"/>
</dbReference>
<evidence type="ECO:0000256" key="15">
    <source>
        <dbReference type="ARBA" id="ARBA00023157"/>
    </source>
</evidence>
<evidence type="ECO:0000256" key="2">
    <source>
        <dbReference type="ARBA" id="ARBA00001974"/>
    </source>
</evidence>
<dbReference type="PROSITE" id="PS00559">
    <property type="entry name" value="MOLYBDOPTERIN_EUK"/>
    <property type="match status" value="1"/>
</dbReference>
<dbReference type="InterPro" id="IPR018506">
    <property type="entry name" value="Cyt_B5_heme-BS"/>
</dbReference>
<dbReference type="PANTHER" id="PTHR19372">
    <property type="entry name" value="SULFITE REDUCTASE"/>
    <property type="match status" value="1"/>
</dbReference>
<keyword evidence="12" id="KW-0560">Oxidoreductase</keyword>
<comment type="caution">
    <text evidence="22">The sequence shown here is derived from an EMBL/GenBank/DDBJ whole genome shotgun (WGS) entry which is preliminary data.</text>
</comment>
<dbReference type="InterPro" id="IPR036400">
    <property type="entry name" value="Cyt_B5-like_heme/steroid_sf"/>
</dbReference>
<dbReference type="SMART" id="SM01117">
    <property type="entry name" value="Cyt-b5"/>
    <property type="match status" value="1"/>
</dbReference>
<dbReference type="PROSITE" id="PS00191">
    <property type="entry name" value="CYTOCHROME_B5_1"/>
    <property type="match status" value="1"/>
</dbReference>
<comment type="subunit">
    <text evidence="5">Homodimer.</text>
</comment>
<evidence type="ECO:0000313" key="22">
    <source>
        <dbReference type="EMBL" id="KAF2870561.1"/>
    </source>
</evidence>
<keyword evidence="10" id="KW-0274">FAD</keyword>
<dbReference type="InterPro" id="IPR000572">
    <property type="entry name" value="OxRdtase_Mopterin-bd_dom"/>
</dbReference>
<dbReference type="Pfam" id="PF00970">
    <property type="entry name" value="FAD_binding_6"/>
    <property type="match status" value="1"/>
</dbReference>
<dbReference type="Gene3D" id="3.90.420.10">
    <property type="entry name" value="Oxidoreductase, molybdopterin-binding domain"/>
    <property type="match status" value="1"/>
</dbReference>
<accession>A0A7C8M8E2</accession>
<evidence type="ECO:0000256" key="17">
    <source>
        <dbReference type="PIRNR" id="PIRNR000233"/>
    </source>
</evidence>
<keyword evidence="7" id="KW-0349">Heme</keyword>
<comment type="cofactor">
    <cofactor evidence="1">
        <name>heme</name>
        <dbReference type="ChEBI" id="CHEBI:30413"/>
    </cofactor>
</comment>
<feature type="region of interest" description="Disordered" evidence="19">
    <location>
        <begin position="1"/>
        <end position="38"/>
    </location>
</feature>